<sequence length="407" mass="47103">MGNQDITWEHCTMVHIKNKKILKCNYCGQGYHGGVFRMKHHLARTRKNVKPCTQNSEENIQFFKDVLLQGEGVRQAREDEMFDSSGGQVNKEVIDLEEGGERVIGKNKGAMDAYVKVDTVAKCRALTVYIYKHCWVLNLMRGHTKGRDLVRPAVTRFATCFLTLKSVYQQKTGLIIMFGSEDWQRSPYAKRPDGARVRDIVLANSEFWPAIKYCIKSIVPLVKVLRLVDSDERPAMGYIYEAMDWAKETIATNLGGMKKKYKPIWDIIDRCWDLQMHRPLHAAGYYLNPRFQYDPKFKADIEVKQGLYDCIERMIPSSRDRIIIDDQMDLFKGAKGLFARETARLTRKTKQPANWWESYGDSAPELQRLAIRILSLTCSSSGCERNWSTFEHVSTYIMNCNFYKLNL</sequence>
<gene>
    <name evidence="2" type="ORF">HHK36_008982</name>
</gene>
<dbReference type="AlphaFoldDB" id="A0A835DKM0"/>
<dbReference type="InterPro" id="IPR008906">
    <property type="entry name" value="HATC_C_dom"/>
</dbReference>
<dbReference type="GO" id="GO:0046983">
    <property type="term" value="F:protein dimerization activity"/>
    <property type="evidence" value="ECO:0007669"/>
    <property type="project" value="InterPro"/>
</dbReference>
<evidence type="ECO:0000259" key="1">
    <source>
        <dbReference type="Pfam" id="PF05699"/>
    </source>
</evidence>
<reference evidence="2 3" key="1">
    <citation type="submission" date="2020-04" db="EMBL/GenBank/DDBJ databases">
        <title>Plant Genome Project.</title>
        <authorList>
            <person name="Zhang R.-G."/>
        </authorList>
    </citation>
    <scope>NUCLEOTIDE SEQUENCE [LARGE SCALE GENOMIC DNA]</scope>
    <source>
        <strain evidence="2">YNK0</strain>
        <tissue evidence="2">Leaf</tissue>
    </source>
</reference>
<protein>
    <recommendedName>
        <fullName evidence="1">HAT C-terminal dimerisation domain-containing protein</fullName>
    </recommendedName>
</protein>
<dbReference type="Proteomes" id="UP000655225">
    <property type="component" value="Unassembled WGS sequence"/>
</dbReference>
<proteinExistence type="predicted"/>
<dbReference type="PANTHER" id="PTHR32166">
    <property type="entry name" value="OSJNBA0013A04.12 PROTEIN"/>
    <property type="match status" value="1"/>
</dbReference>
<keyword evidence="3" id="KW-1185">Reference proteome</keyword>
<organism evidence="2 3">
    <name type="scientific">Tetracentron sinense</name>
    <name type="common">Spur-leaf</name>
    <dbReference type="NCBI Taxonomy" id="13715"/>
    <lineage>
        <taxon>Eukaryota</taxon>
        <taxon>Viridiplantae</taxon>
        <taxon>Streptophyta</taxon>
        <taxon>Embryophyta</taxon>
        <taxon>Tracheophyta</taxon>
        <taxon>Spermatophyta</taxon>
        <taxon>Magnoliopsida</taxon>
        <taxon>Trochodendrales</taxon>
        <taxon>Trochodendraceae</taxon>
        <taxon>Tetracentron</taxon>
    </lineage>
</organism>
<dbReference type="InterPro" id="IPR012337">
    <property type="entry name" value="RNaseH-like_sf"/>
</dbReference>
<evidence type="ECO:0000313" key="2">
    <source>
        <dbReference type="EMBL" id="KAF8404102.1"/>
    </source>
</evidence>
<dbReference type="PANTHER" id="PTHR32166:SF74">
    <property type="entry name" value="OS05G0256350 PROTEIN"/>
    <property type="match status" value="1"/>
</dbReference>
<dbReference type="OrthoDB" id="1741262at2759"/>
<name>A0A835DKM0_TETSI</name>
<feature type="domain" description="HAT C-terminal dimerisation" evidence="1">
    <location>
        <begin position="344"/>
        <end position="399"/>
    </location>
</feature>
<dbReference type="EMBL" id="JABCRI010000006">
    <property type="protein sequence ID" value="KAF8404102.1"/>
    <property type="molecule type" value="Genomic_DNA"/>
</dbReference>
<dbReference type="OMA" id="CIKSIVP"/>
<dbReference type="SUPFAM" id="SSF53098">
    <property type="entry name" value="Ribonuclease H-like"/>
    <property type="match status" value="1"/>
</dbReference>
<accession>A0A835DKM0</accession>
<evidence type="ECO:0000313" key="3">
    <source>
        <dbReference type="Proteomes" id="UP000655225"/>
    </source>
</evidence>
<comment type="caution">
    <text evidence="2">The sequence shown here is derived from an EMBL/GenBank/DDBJ whole genome shotgun (WGS) entry which is preliminary data.</text>
</comment>
<dbReference type="Pfam" id="PF05699">
    <property type="entry name" value="Dimer_Tnp_hAT"/>
    <property type="match status" value="1"/>
</dbReference>